<feature type="region of interest" description="Disordered" evidence="1">
    <location>
        <begin position="1"/>
        <end position="33"/>
    </location>
</feature>
<keyword evidence="3" id="KW-1185">Reference proteome</keyword>
<dbReference type="GeneID" id="63770301"/>
<organism evidence="2 3">
    <name type="scientific">Pseudomassariella vexata</name>
    <dbReference type="NCBI Taxonomy" id="1141098"/>
    <lineage>
        <taxon>Eukaryota</taxon>
        <taxon>Fungi</taxon>
        <taxon>Dikarya</taxon>
        <taxon>Ascomycota</taxon>
        <taxon>Pezizomycotina</taxon>
        <taxon>Sordariomycetes</taxon>
        <taxon>Xylariomycetidae</taxon>
        <taxon>Amphisphaeriales</taxon>
        <taxon>Pseudomassariaceae</taxon>
        <taxon>Pseudomassariella</taxon>
    </lineage>
</organism>
<dbReference type="Proteomes" id="UP000193689">
    <property type="component" value="Unassembled WGS sequence"/>
</dbReference>
<evidence type="ECO:0000256" key="1">
    <source>
        <dbReference type="SAM" id="MobiDB-lite"/>
    </source>
</evidence>
<feature type="region of interest" description="Disordered" evidence="1">
    <location>
        <begin position="122"/>
        <end position="183"/>
    </location>
</feature>
<dbReference type="EMBL" id="MCFJ01000001">
    <property type="protein sequence ID" value="ORY71776.1"/>
    <property type="molecule type" value="Genomic_DNA"/>
</dbReference>
<dbReference type="InParanoid" id="A0A1Y2EKE8"/>
<comment type="caution">
    <text evidence="2">The sequence shown here is derived from an EMBL/GenBank/DDBJ whole genome shotgun (WGS) entry which is preliminary data.</text>
</comment>
<feature type="compositionally biased region" description="Polar residues" evidence="1">
    <location>
        <begin position="20"/>
        <end position="32"/>
    </location>
</feature>
<evidence type="ECO:0000313" key="2">
    <source>
        <dbReference type="EMBL" id="ORY71776.1"/>
    </source>
</evidence>
<feature type="compositionally biased region" description="Basic residues" evidence="1">
    <location>
        <begin position="1"/>
        <end position="12"/>
    </location>
</feature>
<dbReference type="AlphaFoldDB" id="A0A1Y2EKE8"/>
<name>A0A1Y2EKE8_9PEZI</name>
<sequence length="210" mass="23227">MQKQSHKHKSSRRDRPPRSANDTTETAWSLSQWHPEHNQFYRSRYKGSGEVEYEWLGSELPPTTESAPRTNINVDSLAQGMTNLDVNQNVGYGQDPSGGYADPHTAAEVSADLGLSTSPRYTHSIPQDHHTKPHARKGNGKEFAYEGTTVPSRKGKEVANEEPIAASRKGKGRSSHYDDQAGLQPAFSAAGHTSQCKPKLSFNTCFCDWT</sequence>
<proteinExistence type="predicted"/>
<dbReference type="RefSeq" id="XP_040721368.1">
    <property type="nucleotide sequence ID" value="XM_040854089.1"/>
</dbReference>
<protein>
    <submittedName>
        <fullName evidence="2">Uncharacterized protein</fullName>
    </submittedName>
</protein>
<evidence type="ECO:0000313" key="3">
    <source>
        <dbReference type="Proteomes" id="UP000193689"/>
    </source>
</evidence>
<reference evidence="2 3" key="1">
    <citation type="submission" date="2016-07" db="EMBL/GenBank/DDBJ databases">
        <title>Pervasive Adenine N6-methylation of Active Genes in Fungi.</title>
        <authorList>
            <consortium name="DOE Joint Genome Institute"/>
            <person name="Mondo S.J."/>
            <person name="Dannebaum R.O."/>
            <person name="Kuo R.C."/>
            <person name="Labutti K."/>
            <person name="Haridas S."/>
            <person name="Kuo A."/>
            <person name="Salamov A."/>
            <person name="Ahrendt S.R."/>
            <person name="Lipzen A."/>
            <person name="Sullivan W."/>
            <person name="Andreopoulos W.B."/>
            <person name="Clum A."/>
            <person name="Lindquist E."/>
            <person name="Daum C."/>
            <person name="Ramamoorthy G.K."/>
            <person name="Gryganskyi A."/>
            <person name="Culley D."/>
            <person name="Magnuson J.K."/>
            <person name="James T.Y."/>
            <person name="O'Malley M.A."/>
            <person name="Stajich J.E."/>
            <person name="Spatafora J.W."/>
            <person name="Visel A."/>
            <person name="Grigoriev I.V."/>
        </authorList>
    </citation>
    <scope>NUCLEOTIDE SEQUENCE [LARGE SCALE GENOMIC DNA]</scope>
    <source>
        <strain evidence="2 3">CBS 129021</strain>
    </source>
</reference>
<gene>
    <name evidence="2" type="ORF">BCR38DRAFT_19989</name>
</gene>
<accession>A0A1Y2EKE8</accession>